<dbReference type="EMBL" id="CT573073">
    <property type="protein sequence ID" value="CAJ71805.1"/>
    <property type="molecule type" value="Genomic_DNA"/>
</dbReference>
<sequence>MPFGQRRSIFFEISFSSAQIFSTISHSATFLFGKMGWCACYLPQKLIILPCDFMARENFTKALSVQFCIRHSLYITFRYFLAKKHFGSFELPLLPLLMYNA</sequence>
<dbReference type="AlphaFoldDB" id="Q1PX49"/>
<gene>
    <name evidence="2" type="ORF">KsCSTR_43290</name>
    <name evidence="1" type="ORF">kustc1060</name>
</gene>
<reference evidence="1" key="1">
    <citation type="journal article" date="2006" name="Nature">
        <title>Deciphering the evolution and metabolism of an anammox bacterium from a community genome.</title>
        <authorList>
            <person name="Strous M."/>
            <person name="Pelletier E."/>
            <person name="Mangenot S."/>
            <person name="Rattei T."/>
            <person name="Lehner A."/>
            <person name="Taylor M.W."/>
            <person name="Horn M."/>
            <person name="Daims H."/>
            <person name="Bartol-Mavel D."/>
            <person name="Wincker P."/>
            <person name="Barbe V."/>
            <person name="Fonknechten N."/>
            <person name="Vallenet D."/>
            <person name="Segurens B."/>
            <person name="Schenowitz-Truong C."/>
            <person name="Medigue C."/>
            <person name="Collingro A."/>
            <person name="Snel B."/>
            <person name="Dutilh B.E."/>
            <person name="OpDenCamp H.J.M."/>
            <person name="vanDerDrift C."/>
            <person name="Cirpus I."/>
            <person name="vanDePas-Schoonen K.T."/>
            <person name="Harhangi H.R."/>
            <person name="vanNiftrik L."/>
            <person name="Schmid M."/>
            <person name="Keltjens J."/>
            <person name="vanDeVossenberg J."/>
            <person name="Kartal B."/>
            <person name="Meier H."/>
            <person name="Frishman D."/>
            <person name="Huynen M.A."/>
            <person name="Mewes H."/>
            <person name="Weissenbach J."/>
            <person name="Jetten M.S.M."/>
            <person name="Wagner M."/>
            <person name="LePaslier D."/>
        </authorList>
    </citation>
    <scope>NUCLEOTIDE SEQUENCE</scope>
</reference>
<name>Q1PX49_KUEST</name>
<accession>Q1PX49</accession>
<dbReference type="EMBL" id="CP049055">
    <property type="protein sequence ID" value="QII13708.1"/>
    <property type="molecule type" value="Genomic_DNA"/>
</dbReference>
<reference evidence="1" key="2">
    <citation type="submission" date="2006-01" db="EMBL/GenBank/DDBJ databases">
        <authorList>
            <person name="Genoscope"/>
        </authorList>
    </citation>
    <scope>NUCLEOTIDE SEQUENCE</scope>
</reference>
<evidence type="ECO:0000313" key="1">
    <source>
        <dbReference type="EMBL" id="CAJ71805.1"/>
    </source>
</evidence>
<dbReference type="Proteomes" id="UP000501926">
    <property type="component" value="Chromosome"/>
</dbReference>
<evidence type="ECO:0000313" key="2">
    <source>
        <dbReference type="EMBL" id="QII13708.1"/>
    </source>
</evidence>
<evidence type="ECO:0000313" key="3">
    <source>
        <dbReference type="Proteomes" id="UP000501926"/>
    </source>
</evidence>
<organism evidence="1">
    <name type="scientific">Kuenenia stuttgartiensis</name>
    <dbReference type="NCBI Taxonomy" id="174633"/>
    <lineage>
        <taxon>Bacteria</taxon>
        <taxon>Pseudomonadati</taxon>
        <taxon>Planctomycetota</taxon>
        <taxon>Candidatus Brocadiia</taxon>
        <taxon>Candidatus Brocadiales</taxon>
        <taxon>Candidatus Brocadiaceae</taxon>
        <taxon>Candidatus Kuenenia</taxon>
    </lineage>
</organism>
<reference evidence="2 3" key="3">
    <citation type="submission" date="2020-02" db="EMBL/GenBank/DDBJ databases">
        <title>Newly sequenced genome of strain CSTR1 showed variability in Candidatus Kuenenia stuttgartiensis genomes.</title>
        <authorList>
            <person name="Ding C."/>
            <person name="Adrian L."/>
        </authorList>
    </citation>
    <scope>NUCLEOTIDE SEQUENCE [LARGE SCALE GENOMIC DNA]</scope>
    <source>
        <strain evidence="2 3">CSTR1</strain>
    </source>
</reference>
<proteinExistence type="predicted"/>
<protein>
    <submittedName>
        <fullName evidence="1">Uncharacterized protein</fullName>
    </submittedName>
</protein>